<dbReference type="SUPFAM" id="SSF53335">
    <property type="entry name" value="S-adenosyl-L-methionine-dependent methyltransferases"/>
    <property type="match status" value="1"/>
</dbReference>
<dbReference type="Gene3D" id="3.40.50.150">
    <property type="entry name" value="Vaccinia Virus protein VP39"/>
    <property type="match status" value="1"/>
</dbReference>
<keyword evidence="3 5" id="KW-0808">Transferase</keyword>
<gene>
    <name evidence="5" type="ORF">ACFSJT_08380</name>
</gene>
<dbReference type="PANTHER" id="PTHR44942">
    <property type="entry name" value="METHYLTRANSF_11 DOMAIN-CONTAINING PROTEIN"/>
    <property type="match status" value="1"/>
</dbReference>
<evidence type="ECO:0000256" key="2">
    <source>
        <dbReference type="ARBA" id="ARBA00022603"/>
    </source>
</evidence>
<evidence type="ECO:0000256" key="1">
    <source>
        <dbReference type="ARBA" id="ARBA00008361"/>
    </source>
</evidence>
<dbReference type="EC" id="2.1.1.-" evidence="5"/>
<protein>
    <submittedName>
        <fullName evidence="5">Class I SAM-dependent methyltransferase</fullName>
        <ecNumber evidence="5">2.1.1.-</ecNumber>
    </submittedName>
</protein>
<dbReference type="GO" id="GO:0032259">
    <property type="term" value="P:methylation"/>
    <property type="evidence" value="ECO:0007669"/>
    <property type="project" value="UniProtKB-KW"/>
</dbReference>
<dbReference type="Pfam" id="PF08241">
    <property type="entry name" value="Methyltransf_11"/>
    <property type="match status" value="1"/>
</dbReference>
<name>A0ABW5AV00_9FLAO</name>
<organism evidence="5 6">
    <name type="scientific">Aquimarina celericrescens</name>
    <dbReference type="NCBI Taxonomy" id="1964542"/>
    <lineage>
        <taxon>Bacteria</taxon>
        <taxon>Pseudomonadati</taxon>
        <taxon>Bacteroidota</taxon>
        <taxon>Flavobacteriia</taxon>
        <taxon>Flavobacteriales</taxon>
        <taxon>Flavobacteriaceae</taxon>
        <taxon>Aquimarina</taxon>
    </lineage>
</organism>
<dbReference type="InterPro" id="IPR013216">
    <property type="entry name" value="Methyltransf_11"/>
</dbReference>
<evidence type="ECO:0000256" key="3">
    <source>
        <dbReference type="ARBA" id="ARBA00022679"/>
    </source>
</evidence>
<keyword evidence="6" id="KW-1185">Reference proteome</keyword>
<reference evidence="6" key="1">
    <citation type="journal article" date="2019" name="Int. J. Syst. Evol. Microbiol.">
        <title>The Global Catalogue of Microorganisms (GCM) 10K type strain sequencing project: providing services to taxonomists for standard genome sequencing and annotation.</title>
        <authorList>
            <consortium name="The Broad Institute Genomics Platform"/>
            <consortium name="The Broad Institute Genome Sequencing Center for Infectious Disease"/>
            <person name="Wu L."/>
            <person name="Ma J."/>
        </authorList>
    </citation>
    <scope>NUCLEOTIDE SEQUENCE [LARGE SCALE GENOMIC DNA]</scope>
    <source>
        <strain evidence="6">DT92</strain>
    </source>
</reference>
<dbReference type="Proteomes" id="UP001597344">
    <property type="component" value="Unassembled WGS sequence"/>
</dbReference>
<evidence type="ECO:0000313" key="6">
    <source>
        <dbReference type="Proteomes" id="UP001597344"/>
    </source>
</evidence>
<feature type="domain" description="Methyltransferase type 11" evidence="4">
    <location>
        <begin position="39"/>
        <end position="130"/>
    </location>
</feature>
<evidence type="ECO:0000313" key="5">
    <source>
        <dbReference type="EMBL" id="MFD2186804.1"/>
    </source>
</evidence>
<evidence type="ECO:0000259" key="4">
    <source>
        <dbReference type="Pfam" id="PF08241"/>
    </source>
</evidence>
<dbReference type="InterPro" id="IPR051052">
    <property type="entry name" value="Diverse_substrate_MTase"/>
</dbReference>
<dbReference type="InterPro" id="IPR029063">
    <property type="entry name" value="SAM-dependent_MTases_sf"/>
</dbReference>
<dbReference type="EMBL" id="JBHUHY010000004">
    <property type="protein sequence ID" value="MFD2186804.1"/>
    <property type="molecule type" value="Genomic_DNA"/>
</dbReference>
<dbReference type="PANTHER" id="PTHR44942:SF4">
    <property type="entry name" value="METHYLTRANSFERASE TYPE 11 DOMAIN-CONTAINING PROTEIN"/>
    <property type="match status" value="1"/>
</dbReference>
<accession>A0ABW5AV00</accession>
<sequence length="265" mass="30423">MQEKYDIIGTNYNTTRKADPYLFDKLLKLLSPDFEGTYLDIGCGTGNYTSEFDKKGYWFIGIDPSREMLEKAKNKNSSITWSIGKAERIDLLSESIDGIIASLTLHHWQDLNQGFSELNRILKPKGKIVIFTATPNQMQGYWLNHYFPKMLLDSMTQMPAYDLIESNLEANNLKIEYIEKYFIQPDLQDLFLYSGKHHPKLYLDPNVRDGISSFSSLSNAIEVQKGLTTLQEDIASGEINNIIKKHENTKGDYLFMVIKKNHSSI</sequence>
<dbReference type="RefSeq" id="WP_378319801.1">
    <property type="nucleotide sequence ID" value="NZ_JBHUHY010000004.1"/>
</dbReference>
<proteinExistence type="inferred from homology"/>
<dbReference type="CDD" id="cd02440">
    <property type="entry name" value="AdoMet_MTases"/>
    <property type="match status" value="1"/>
</dbReference>
<comment type="similarity">
    <text evidence="1">Belongs to the methyltransferase superfamily.</text>
</comment>
<comment type="caution">
    <text evidence="5">The sequence shown here is derived from an EMBL/GenBank/DDBJ whole genome shotgun (WGS) entry which is preliminary data.</text>
</comment>
<dbReference type="GO" id="GO:0008168">
    <property type="term" value="F:methyltransferase activity"/>
    <property type="evidence" value="ECO:0007669"/>
    <property type="project" value="UniProtKB-KW"/>
</dbReference>
<keyword evidence="2 5" id="KW-0489">Methyltransferase</keyword>